<feature type="compositionally biased region" description="Basic and acidic residues" evidence="1">
    <location>
        <begin position="2169"/>
        <end position="2185"/>
    </location>
</feature>
<proteinExistence type="predicted"/>
<evidence type="ECO:0000313" key="3">
    <source>
        <dbReference type="EMBL" id="EDQ85182.1"/>
    </source>
</evidence>
<dbReference type="SMART" id="SM00382">
    <property type="entry name" value="AAA"/>
    <property type="match status" value="1"/>
</dbReference>
<dbReference type="EMBL" id="CH991576">
    <property type="protein sequence ID" value="EDQ85182.1"/>
    <property type="molecule type" value="Genomic_DNA"/>
</dbReference>
<dbReference type="SUPFAM" id="SSF52540">
    <property type="entry name" value="P-loop containing nucleoside triphosphate hydrolases"/>
    <property type="match status" value="1"/>
</dbReference>
<dbReference type="Gene3D" id="3.40.50.300">
    <property type="entry name" value="P-loop containing nucleotide triphosphate hydrolases"/>
    <property type="match status" value="1"/>
</dbReference>
<organism evidence="3 4">
    <name type="scientific">Monosiga brevicollis</name>
    <name type="common">Choanoflagellate</name>
    <dbReference type="NCBI Taxonomy" id="81824"/>
    <lineage>
        <taxon>Eukaryota</taxon>
        <taxon>Choanoflagellata</taxon>
        <taxon>Craspedida</taxon>
        <taxon>Salpingoecidae</taxon>
        <taxon>Monosiga</taxon>
    </lineage>
</organism>
<sequence length="3427" mass="382469">MAQSAANEGPLDRAELDIRSIAFHVSQLPIEDQNAWTRILESEAPVDNSLTAPLEDPTLNEELGTDQLRWEINLSHLATIALELNEPGWQRSVATLCEASDTTTVDARKSAVKNLRSLFQPLVSAQEGFTFVAEHCLESWILKEESYFQNRFEAWCRKDAPLHQLTTDADTGYMIEIVRLLQLDCFGLLSAKSALRDEDVESLLHALESLCNRRLPRRSGSTSDTEHSVKELRTSPLLNLDEEMQHVFENLDWSDITLWGKTFARQSQGQLSVSTRQPAQERHVDTLPTVCFVPSLTRGLMFADWREAQCKLKGKMQHIHSQHFACFKGLDSESESPNSAFDPANCSLAELLGHPRDKADEAKLLMQYFADPDEVNRRRMKEYQAAMEDFAELKRLDQLLSNPVACLQTLVDADQIDVGQTRRQTIRINVAVEPQNTSETSKLFQALKTSVQDANVAMLGILQSACFVLVYQTDDGNEKDGASWKHGLSLREKGNQASLAGPSRKLCVLAFVSEDEFCREREQGAWWAQSQGANYNAELRPYAWHELLDVLRAQRFDTLQLPSSAAACLDGHHASATLMVDLHTQTMRMCQLADASVILPMSPDAFSGTSESRPVQMTALCVRIRALKQPPSKGFRHALEALQQEAQKHPISLSNDMIAQLLDQDVEGPHSTFGSLNLRWQVSPAVHHAACERSSARLPSDALKQASGIQSSVSRGYSIAYQDMIACLDRGLNDAQPEIWLIVEAHLEELARIRRDLAPLFVSAYAVDEENLDGVIVQLQHNHLSQYWRNRRLVILSIDAGVGLADLQRLLQLLNQSPNTTSLLMYTPRLQQQLDRSSTSFVRRCRLLPDSGAQIVPFDEQPESLVTKLFTMAEGLFKAHPTEFETMVKLHAEQQGDSLQGQATAAASFPRSLEQYFDTTLEEVTCTQIVALAVDTSLPTRWPASHAVFHVYDLATDQAALENFRQALNGISPPKHVLIKNFELISWHQREQLLREVVNLQLKICLLVTQATLDPRLFTLALPHGVPIKIHEVYSRALDASCDLGVDAHCNLIRAVAHQLGTRLGQISSPGAKGLTFSPDLKALLRQRISSLDNLAETQSEQMNEVLLEGASTLLSASIELEVAVDVSVYLWLWATSPHKAAKTLQQSSEPFMLLLAASFITVQEPALQHLSYQAFLRASPIAPLCTQNVRVALYVAHVACLKLGKEVDLKPLLGYFAMNSHRSAMLCMSNVLSDNVLPLWYCYSSAKQIPASYFFAAAAQEDSAQGELFLSVQGHTATDWNSLCHRWESFAYDSQELRLVLEAGAIKPYYLLAIQSSRLLSLTAEARQDEGAWLTSTATAALLRQLKGLDFLISTYNKHTDGDGLAPIPNKLVSRLAAVKLIARRLCNAGDASALPFTSAEAVALIKIMAPADKLPADVAALLAEQDIDVSGGRGILQAALLEPGVPLPDKLGVAFVDQLIDQLERNEPCDSRPQNWLQANSLFLAYTSKNAQPANAFLEISFEGTFLKLSDKAAVRLFMWASLRACEANWENPSAGALVQTALGPSVPHVEGAQLLKAMGTASAVEEASLPSRQWWTAGVMARRIGNAKPFAVANHYWDAVLCWLSNQDTEACLSLVKDEPTCLSSLLKDQNSIPLVIQLAAKAFAEQSHDPQRTTRLLSWVAKSVKLEQNAIDAMNGIQALLCTAGASGLPSNTIKVADLVWCLFPGSACAPASWLIGDYRALRETLETFNTLQGLNYQFVGSESPSGQMALSLFAPDYANPGFRAQVYQKLELCNPPAASILVKVGKNQCVALFPGCSVPVGDGASQLKLSDELGLDDVLAQLDTDLASLQSIDEVDHFLSNQPLNVALHRGFASDLAILNASTFCRGLFFLHWLSKSSISDDDSTYVFNTTVSKMLLVLAWFHQASFDLVFMVREEWKAAIANLDGPRFDDCLSILMDRPVKPEKVDAILSKPEQDINQGGWPWLTLLDASLRPETHRKFFGTGLANYVTTVDILTAADATSLTPTFLSSCSFENYQSNADEFLTCAVKHLVAPSYLEQLDDVQMIGLAGSLAYAFHQYSLSIAARAPEENEQAFYADNIWPLLKEAEELTALMLERLHQLNQCHPLVVSLESKGMKPRQLSGQALSYDLVSKARDNKIQVYHKCGFLSVLQASAGQPAMSTQDPREKSSSKRSGTKESTEGLLIQAAPCPVLSKDLRFATAVEQPGVERLSGGHVIIFVEPLLRLTHHASPRISESFGEVSYSTVDVNASQHGFLIERHASFVNRASASTGKRTEHGTARFPCNVLEIVPLLPHDCTDIDVLQTFANFQEAWLFLDKHTGPNSLLVADRFLWHRDTSQSWIQATASSHKVEICKQLADWCEVVPEPIIQVLKHRHALEAVQMLETICKPNNRERASLKVKKLEDSGRVLISSEDCEGSSGSEFEAEETLAQAMFVALMYEEWWGEPARNLCERLAQSQTSKDDILFFDLFRQRKDDKIAFEAGDTQTIAMLLSLDFFSSKREEPELRAWVLDVLRSPIQHVSKWRILAILRKGENTASSFGLEIAPEDRLIVTTLANCCPQDSLRGTLQRCIDPVSGSQNFSELQMCLRRKDARYGVFVCKAYLHQLRNMPLIKSCIKEYVFEEMHLAPAAVYLAIIGLFDRNTHMVYVRGIRAATDLFLKWCCEYTFRFPWRFIYFEDLSIRFSFPEIRDRFQFARGSDPASESGLTRWNQRAFNLNDANEANDIPPGPAQGDKAASFKGAHWQQKVKNFFEGFMPRRVMLLVSPPGAGKSHTANEIMRDSGEIICHRFDCSDDRLVMNSLSSLLATYFSVENRPSLLVADEFHLLGLRHKRELFNWITPRLSWLNVLLIGNRKLRQDSGLLDDLRRHVQSTGCTKDDVKIEEMEVQLDPNFIVQNCHDNANGIKDDLTRWLIFLRILFGPSILSMRNGRALAENWSLVWDRYQDAESRAKNLRDCLIESLISKAPALGSEFASRCASIFVNMVCLHQTPRPDERGLSDLLLSAALKKARDSKFDSTTCHSLQDAFSNPAMQKWPPLKRASQWLEGFESNGASMKVEPCDSLFTWLDQDGFPLIVSAEEDAADSKANWLSVGIKLNDHEAQDLATLRDHVVHHRPINWSDLQKSWSSHPPSNLEQFQDLLHDVGNVLSCLTAVPDEQLVRLAERSFLAGAEEDETGFVVQHACSRIAFDTFWHVFAQSHPNFVCYVLWRRLLSSNAQDSSTTWARACDQPGVRQKLWSWLLIDGNIDLFCQARGSDLQVAEENIIKHALDFATNATASQVLVVKAMVSHQFVGRALELGAENKDYKAVLTLWKGRDASHSRWARAFRSLCEDQQGQGEDHYVSQFWDSTYWKNVAQNYETGTPWPNEADEALLNLIHNLLQRADRLRHSCDDVKGVLLEWQSSVKESKVDDHHYDIGLFD</sequence>
<reference evidence="3 4" key="1">
    <citation type="journal article" date="2008" name="Nature">
        <title>The genome of the choanoflagellate Monosiga brevicollis and the origin of metazoans.</title>
        <authorList>
            <consortium name="JGI Sequencing"/>
            <person name="King N."/>
            <person name="Westbrook M.J."/>
            <person name="Young S.L."/>
            <person name="Kuo A."/>
            <person name="Abedin M."/>
            <person name="Chapman J."/>
            <person name="Fairclough S."/>
            <person name="Hellsten U."/>
            <person name="Isogai Y."/>
            <person name="Letunic I."/>
            <person name="Marr M."/>
            <person name="Pincus D."/>
            <person name="Putnam N."/>
            <person name="Rokas A."/>
            <person name="Wright K.J."/>
            <person name="Zuzow R."/>
            <person name="Dirks W."/>
            <person name="Good M."/>
            <person name="Goodstein D."/>
            <person name="Lemons D."/>
            <person name="Li W."/>
            <person name="Lyons J.B."/>
            <person name="Morris A."/>
            <person name="Nichols S."/>
            <person name="Richter D.J."/>
            <person name="Salamov A."/>
            <person name="Bork P."/>
            <person name="Lim W.A."/>
            <person name="Manning G."/>
            <person name="Miller W.T."/>
            <person name="McGinnis W."/>
            <person name="Shapiro H."/>
            <person name="Tjian R."/>
            <person name="Grigoriev I.V."/>
            <person name="Rokhsar D."/>
        </authorList>
    </citation>
    <scope>NUCLEOTIDE SEQUENCE [LARGE SCALE GENOMIC DNA]</scope>
    <source>
        <strain evidence="4">MX1 / ATCC 50154</strain>
    </source>
</reference>
<feature type="region of interest" description="Disordered" evidence="1">
    <location>
        <begin position="2163"/>
        <end position="2185"/>
    </location>
</feature>
<dbReference type="RefSeq" id="XP_001750007.1">
    <property type="nucleotide sequence ID" value="XM_001749955.1"/>
</dbReference>
<gene>
    <name evidence="3" type="ORF">MONBRDRAFT_38957</name>
</gene>
<dbReference type="KEGG" id="mbr:MONBRDRAFT_38957"/>
<accession>A9VB62</accession>
<name>A9VB62_MONBE</name>
<dbReference type="Proteomes" id="UP000001357">
    <property type="component" value="Unassembled WGS sequence"/>
</dbReference>
<keyword evidence="4" id="KW-1185">Reference proteome</keyword>
<dbReference type="InterPro" id="IPR003593">
    <property type="entry name" value="AAA+_ATPase"/>
</dbReference>
<dbReference type="GeneID" id="5895315"/>
<evidence type="ECO:0000259" key="2">
    <source>
        <dbReference type="SMART" id="SM00382"/>
    </source>
</evidence>
<evidence type="ECO:0000313" key="4">
    <source>
        <dbReference type="Proteomes" id="UP000001357"/>
    </source>
</evidence>
<evidence type="ECO:0000256" key="1">
    <source>
        <dbReference type="SAM" id="MobiDB-lite"/>
    </source>
</evidence>
<dbReference type="InterPro" id="IPR027417">
    <property type="entry name" value="P-loop_NTPase"/>
</dbReference>
<dbReference type="InParanoid" id="A9VB62"/>
<feature type="domain" description="AAA+ ATPase" evidence="2">
    <location>
        <begin position="2763"/>
        <end position="2931"/>
    </location>
</feature>
<protein>
    <recommendedName>
        <fullName evidence="2">AAA+ ATPase domain-containing protein</fullName>
    </recommendedName>
</protein>